<evidence type="ECO:0000313" key="2">
    <source>
        <dbReference type="Proteomes" id="UP001147830"/>
    </source>
</evidence>
<reference evidence="1" key="1">
    <citation type="journal article" date="2022" name="Front. Microbiol.">
        <title>Genome-based taxonomic rearrangement of Oceanobacter-related bacteria including the description of Thalassolituus hydrocarbonoclasticus sp. nov. and Thalassolituus pacificus sp. nov. and emended description of the genus Thalassolituus.</title>
        <authorList>
            <person name="Dong C."/>
            <person name="Wei L."/>
            <person name="Wang J."/>
            <person name="Lai Q."/>
            <person name="Huang Z."/>
            <person name="Shao Z."/>
        </authorList>
    </citation>
    <scope>NUCLEOTIDE SEQUENCE</scope>
    <source>
        <strain evidence="1">59MF3M-4</strain>
    </source>
</reference>
<comment type="caution">
    <text evidence="1">The sequence shown here is derived from an EMBL/GenBank/DDBJ whole genome shotgun (WGS) entry which is preliminary data.</text>
</comment>
<dbReference type="SUPFAM" id="SSF160246">
    <property type="entry name" value="EspE N-terminal domain-like"/>
    <property type="match status" value="1"/>
</dbReference>
<dbReference type="RefSeq" id="WP_260975980.1">
    <property type="nucleotide sequence ID" value="NZ_JAOANI010000015.1"/>
</dbReference>
<dbReference type="EMBL" id="JAOANI010000015">
    <property type="protein sequence ID" value="MCT7359102.1"/>
    <property type="molecule type" value="Genomic_DNA"/>
</dbReference>
<reference evidence="1" key="2">
    <citation type="submission" date="2022-08" db="EMBL/GenBank/DDBJ databases">
        <authorList>
            <person name="Dong C."/>
        </authorList>
    </citation>
    <scope>NUCLEOTIDE SEQUENCE</scope>
    <source>
        <strain evidence="1">59MF3M-4</strain>
    </source>
</reference>
<keyword evidence="2" id="KW-1185">Reference proteome</keyword>
<dbReference type="InterPro" id="IPR037257">
    <property type="entry name" value="T2SS_E_N_sf"/>
</dbReference>
<name>A0A9X3AG86_9GAMM</name>
<evidence type="ECO:0000313" key="1">
    <source>
        <dbReference type="EMBL" id="MCT7359102.1"/>
    </source>
</evidence>
<organism evidence="1 2">
    <name type="scientific">Thalassolituus pacificus</name>
    <dbReference type="NCBI Taxonomy" id="2975440"/>
    <lineage>
        <taxon>Bacteria</taxon>
        <taxon>Pseudomonadati</taxon>
        <taxon>Pseudomonadota</taxon>
        <taxon>Gammaproteobacteria</taxon>
        <taxon>Oceanospirillales</taxon>
        <taxon>Oceanospirillaceae</taxon>
        <taxon>Thalassolituus</taxon>
    </lineage>
</organism>
<proteinExistence type="predicted"/>
<gene>
    <name evidence="1" type="ORF">NYR02_08725</name>
</gene>
<dbReference type="AlphaFoldDB" id="A0A9X3AG86"/>
<dbReference type="Proteomes" id="UP001147830">
    <property type="component" value="Unassembled WGS sequence"/>
</dbReference>
<accession>A0A9X3AG86</accession>
<sequence length="156" mass="17833">MNEFPHRLGQLLLQRQEITEQQLQQALSYQAQNPCQLGQALISLGFIDERTLRNVLRRQRWIKPCAACFALIAPFSMTWADEDKDAAFSGDWLEASHWDLVDDDSVSAHSSSADLMKFVAMTAWDIYQGEPQAGEIRYSVSQTNNQGYNLELSMRF</sequence>
<protein>
    <submittedName>
        <fullName evidence="1">Uncharacterized protein</fullName>
    </submittedName>
</protein>